<feature type="domain" description="Transposase Tc1-like" evidence="1">
    <location>
        <begin position="3"/>
        <end position="73"/>
    </location>
</feature>
<dbReference type="InterPro" id="IPR036397">
    <property type="entry name" value="RNaseH_sf"/>
</dbReference>
<sequence>MGRNLLRDVRKDTSVSTRTLTKKLCKNGLEVSHMTISRYLANYGYKKAILRATSMLTAAYKQKRVEWAQNHLNDDWSLTLFSDETAFQLFRNTVQCWYKKERPIRPMPKDRTKIFA</sequence>
<organism evidence="2 3">
    <name type="scientific">Rhizophagus clarus</name>
    <dbReference type="NCBI Taxonomy" id="94130"/>
    <lineage>
        <taxon>Eukaryota</taxon>
        <taxon>Fungi</taxon>
        <taxon>Fungi incertae sedis</taxon>
        <taxon>Mucoromycota</taxon>
        <taxon>Glomeromycotina</taxon>
        <taxon>Glomeromycetes</taxon>
        <taxon>Glomerales</taxon>
        <taxon>Glomeraceae</taxon>
        <taxon>Rhizophagus</taxon>
    </lineage>
</organism>
<dbReference type="GO" id="GO:0015074">
    <property type="term" value="P:DNA integration"/>
    <property type="evidence" value="ECO:0007669"/>
    <property type="project" value="InterPro"/>
</dbReference>
<comment type="caution">
    <text evidence="2">The sequence shown here is derived from an EMBL/GenBank/DDBJ whole genome shotgun (WGS) entry which is preliminary data.</text>
</comment>
<dbReference type="AlphaFoldDB" id="A0A8H3R1I5"/>
<evidence type="ECO:0000313" key="3">
    <source>
        <dbReference type="Proteomes" id="UP000615446"/>
    </source>
</evidence>
<gene>
    <name evidence="2" type="ORF">RCL2_002349300</name>
</gene>
<dbReference type="GO" id="GO:0006313">
    <property type="term" value="P:DNA transposition"/>
    <property type="evidence" value="ECO:0007669"/>
    <property type="project" value="InterPro"/>
</dbReference>
<name>A0A8H3R1I5_9GLOM</name>
<evidence type="ECO:0000259" key="1">
    <source>
        <dbReference type="Pfam" id="PF01498"/>
    </source>
</evidence>
<dbReference type="Proteomes" id="UP000615446">
    <property type="component" value="Unassembled WGS sequence"/>
</dbReference>
<reference evidence="2" key="1">
    <citation type="submission" date="2019-10" db="EMBL/GenBank/DDBJ databases">
        <title>Conservation and host-specific expression of non-tandemly repeated heterogenous ribosome RNA gene in arbuscular mycorrhizal fungi.</title>
        <authorList>
            <person name="Maeda T."/>
            <person name="Kobayashi Y."/>
            <person name="Nakagawa T."/>
            <person name="Ezawa T."/>
            <person name="Yamaguchi K."/>
            <person name="Bino T."/>
            <person name="Nishimoto Y."/>
            <person name="Shigenobu S."/>
            <person name="Kawaguchi M."/>
        </authorList>
    </citation>
    <scope>NUCLEOTIDE SEQUENCE</scope>
    <source>
        <strain evidence="2">HR1</strain>
    </source>
</reference>
<accession>A0A8H3R1I5</accession>
<protein>
    <submittedName>
        <fullName evidence="2">Mitotic spindle assembly checkpoint protein MAD2B isoform X1</fullName>
    </submittedName>
</protein>
<dbReference type="Pfam" id="PF01498">
    <property type="entry name" value="HTH_Tnp_Tc3_2"/>
    <property type="match status" value="1"/>
</dbReference>
<evidence type="ECO:0000313" key="2">
    <source>
        <dbReference type="EMBL" id="GES96889.1"/>
    </source>
</evidence>
<dbReference type="GO" id="GO:0003677">
    <property type="term" value="F:DNA binding"/>
    <property type="evidence" value="ECO:0007669"/>
    <property type="project" value="InterPro"/>
</dbReference>
<dbReference type="EMBL" id="BLAL01000252">
    <property type="protein sequence ID" value="GES96889.1"/>
    <property type="molecule type" value="Genomic_DNA"/>
</dbReference>
<proteinExistence type="predicted"/>
<dbReference type="OrthoDB" id="2420879at2759"/>
<dbReference type="Gene3D" id="3.30.420.10">
    <property type="entry name" value="Ribonuclease H-like superfamily/Ribonuclease H"/>
    <property type="match status" value="1"/>
</dbReference>
<dbReference type="InterPro" id="IPR002492">
    <property type="entry name" value="Transposase_Tc1-like"/>
</dbReference>